<evidence type="ECO:0000259" key="10">
    <source>
        <dbReference type="PROSITE" id="PS51779"/>
    </source>
</evidence>
<evidence type="ECO:0000256" key="2">
    <source>
        <dbReference type="ARBA" id="ARBA00022475"/>
    </source>
</evidence>
<organism evidence="11 12">
    <name type="scientific">Aureimonas glaciei</name>
    <dbReference type="NCBI Taxonomy" id="1776957"/>
    <lineage>
        <taxon>Bacteria</taxon>
        <taxon>Pseudomonadati</taxon>
        <taxon>Pseudomonadota</taxon>
        <taxon>Alphaproteobacteria</taxon>
        <taxon>Hyphomicrobiales</taxon>
        <taxon>Aurantimonadaceae</taxon>
        <taxon>Aureimonas</taxon>
    </lineage>
</organism>
<keyword evidence="7 9" id="KW-0472">Membrane</keyword>
<dbReference type="Proteomes" id="UP000613160">
    <property type="component" value="Unassembled WGS sequence"/>
</dbReference>
<dbReference type="GO" id="GO:0043093">
    <property type="term" value="P:FtsZ-dependent cytokinesis"/>
    <property type="evidence" value="ECO:0007669"/>
    <property type="project" value="UniProtKB-UniRule"/>
</dbReference>
<dbReference type="InterPro" id="IPR005548">
    <property type="entry name" value="Cell_div_FtsQ/DivIB_C"/>
</dbReference>
<comment type="subcellular location">
    <subcellularLocation>
        <location evidence="9">Cell inner membrane</location>
        <topology evidence="9">Single-pass type II membrane protein</topology>
    </subcellularLocation>
    <subcellularLocation>
        <location evidence="1">Membrane</location>
    </subcellularLocation>
    <text evidence="9">Localizes to the division septum.</text>
</comment>
<feature type="domain" description="POTRA" evidence="10">
    <location>
        <begin position="79"/>
        <end position="147"/>
    </location>
</feature>
<evidence type="ECO:0000313" key="12">
    <source>
        <dbReference type="Proteomes" id="UP000613160"/>
    </source>
</evidence>
<dbReference type="Pfam" id="PF08478">
    <property type="entry name" value="POTRA_1"/>
    <property type="match status" value="1"/>
</dbReference>
<evidence type="ECO:0000256" key="5">
    <source>
        <dbReference type="ARBA" id="ARBA00022692"/>
    </source>
</evidence>
<keyword evidence="12" id="KW-1185">Reference proteome</keyword>
<accession>A0A916XY15</accession>
<dbReference type="PANTHER" id="PTHR35851">
    <property type="entry name" value="CELL DIVISION PROTEIN FTSQ"/>
    <property type="match status" value="1"/>
</dbReference>
<dbReference type="PROSITE" id="PS51779">
    <property type="entry name" value="POTRA"/>
    <property type="match status" value="1"/>
</dbReference>
<dbReference type="InterPro" id="IPR013685">
    <property type="entry name" value="POTRA_FtsQ_type"/>
</dbReference>
<reference evidence="11" key="2">
    <citation type="submission" date="2020-09" db="EMBL/GenBank/DDBJ databases">
        <authorList>
            <person name="Sun Q."/>
            <person name="Zhou Y."/>
        </authorList>
    </citation>
    <scope>NUCLEOTIDE SEQUENCE</scope>
    <source>
        <strain evidence="11">CGMCC 1.15493</strain>
    </source>
</reference>
<evidence type="ECO:0000256" key="9">
    <source>
        <dbReference type="HAMAP-Rule" id="MF_00911"/>
    </source>
</evidence>
<dbReference type="GO" id="GO:0090529">
    <property type="term" value="P:cell septum assembly"/>
    <property type="evidence" value="ECO:0007669"/>
    <property type="project" value="InterPro"/>
</dbReference>
<dbReference type="PANTHER" id="PTHR35851:SF1">
    <property type="entry name" value="CELL DIVISION PROTEIN FTSQ"/>
    <property type="match status" value="1"/>
</dbReference>
<comment type="caution">
    <text evidence="11">The sequence shown here is derived from an EMBL/GenBank/DDBJ whole genome shotgun (WGS) entry which is preliminary data.</text>
</comment>
<dbReference type="HAMAP" id="MF_00911">
    <property type="entry name" value="FtsQ_subfam"/>
    <property type="match status" value="1"/>
</dbReference>
<sequence length="301" mass="33201">MRSLNADRRPAAAPRSRLGFRLSVAGRRLAALGERLSHISAPRFGTIATVLLASTGLYGMTLGGHTGTVIDAVSQPLGFSIDKIDVSGNSETSEIDVLQALWQTGAQSLPALDPEAARQALEAEPWIETASVAKTYPDRVAITLTERKPFALWQKGRELFVIDRDGREIVPYVVGRFSGLPFVVGAGAAKHSAEFLEAMEVLPELRARVKAYIRVGDRRWDLRLENGMTVRLPEEGAIEAAADVSRMDRELGLLSRDILVVDMRIEDRVVVRLTPDALVRRDAAVKERMKNIKRMQKEKPV</sequence>
<evidence type="ECO:0000313" key="11">
    <source>
        <dbReference type="EMBL" id="GGD20678.1"/>
    </source>
</evidence>
<dbReference type="EMBL" id="BMJJ01000005">
    <property type="protein sequence ID" value="GGD20678.1"/>
    <property type="molecule type" value="Genomic_DNA"/>
</dbReference>
<reference evidence="11" key="1">
    <citation type="journal article" date="2014" name="Int. J. Syst. Evol. Microbiol.">
        <title>Complete genome sequence of Corynebacterium casei LMG S-19264T (=DSM 44701T), isolated from a smear-ripened cheese.</title>
        <authorList>
            <consortium name="US DOE Joint Genome Institute (JGI-PGF)"/>
            <person name="Walter F."/>
            <person name="Albersmeier A."/>
            <person name="Kalinowski J."/>
            <person name="Ruckert C."/>
        </authorList>
    </citation>
    <scope>NUCLEOTIDE SEQUENCE</scope>
    <source>
        <strain evidence="11">CGMCC 1.15493</strain>
    </source>
</reference>
<keyword evidence="3 9" id="KW-0997">Cell inner membrane</keyword>
<dbReference type="GO" id="GO:0032153">
    <property type="term" value="C:cell division site"/>
    <property type="evidence" value="ECO:0007669"/>
    <property type="project" value="UniProtKB-UniRule"/>
</dbReference>
<dbReference type="RefSeq" id="WP_188850936.1">
    <property type="nucleotide sequence ID" value="NZ_BMJJ01000005.1"/>
</dbReference>
<dbReference type="InterPro" id="IPR045335">
    <property type="entry name" value="FtsQ_C_sf"/>
</dbReference>
<evidence type="ECO:0000256" key="4">
    <source>
        <dbReference type="ARBA" id="ARBA00022618"/>
    </source>
</evidence>
<evidence type="ECO:0000256" key="1">
    <source>
        <dbReference type="ARBA" id="ARBA00004370"/>
    </source>
</evidence>
<keyword evidence="4 9" id="KW-0132">Cell division</keyword>
<dbReference type="Gene3D" id="3.10.20.310">
    <property type="entry name" value="membrane protein fhac"/>
    <property type="match status" value="1"/>
</dbReference>
<evidence type="ECO:0000256" key="7">
    <source>
        <dbReference type="ARBA" id="ARBA00023136"/>
    </source>
</evidence>
<evidence type="ECO:0000256" key="3">
    <source>
        <dbReference type="ARBA" id="ARBA00022519"/>
    </source>
</evidence>
<dbReference type="Gene3D" id="3.40.50.11690">
    <property type="entry name" value="Cell division protein FtsQ/DivIB"/>
    <property type="match status" value="1"/>
</dbReference>
<protein>
    <recommendedName>
        <fullName evidence="9">Cell division protein FtsQ</fullName>
    </recommendedName>
</protein>
<dbReference type="InterPro" id="IPR034746">
    <property type="entry name" value="POTRA"/>
</dbReference>
<dbReference type="AlphaFoldDB" id="A0A916XY15"/>
<dbReference type="Pfam" id="PF03799">
    <property type="entry name" value="FtsQ_DivIB_C"/>
    <property type="match status" value="1"/>
</dbReference>
<dbReference type="GO" id="GO:0005886">
    <property type="term" value="C:plasma membrane"/>
    <property type="evidence" value="ECO:0007669"/>
    <property type="project" value="UniProtKB-SubCell"/>
</dbReference>
<gene>
    <name evidence="9 11" type="primary">ftsQ</name>
    <name evidence="11" type="ORF">GCM10011335_24480</name>
</gene>
<keyword evidence="5 9" id="KW-0812">Transmembrane</keyword>
<keyword evidence="8 9" id="KW-0131">Cell cycle</keyword>
<evidence type="ECO:0000256" key="6">
    <source>
        <dbReference type="ARBA" id="ARBA00022989"/>
    </source>
</evidence>
<keyword evidence="6 9" id="KW-1133">Transmembrane helix</keyword>
<dbReference type="InterPro" id="IPR026579">
    <property type="entry name" value="FtsQ"/>
</dbReference>
<proteinExistence type="inferred from homology"/>
<name>A0A916XY15_9HYPH</name>
<comment type="function">
    <text evidence="9">Essential cell division protein.</text>
</comment>
<comment type="similarity">
    <text evidence="9">Belongs to the FtsQ/DivIB family. FtsQ subfamily.</text>
</comment>
<evidence type="ECO:0000256" key="8">
    <source>
        <dbReference type="ARBA" id="ARBA00023306"/>
    </source>
</evidence>
<keyword evidence="2 9" id="KW-1003">Cell membrane</keyword>